<keyword evidence="3" id="KW-1185">Reference proteome</keyword>
<accession>A0AAU9NYF9</accession>
<evidence type="ECO:0000313" key="3">
    <source>
        <dbReference type="Proteomes" id="UP001157418"/>
    </source>
</evidence>
<gene>
    <name evidence="2" type="ORF">LVIROSA_LOCUS28745</name>
</gene>
<sequence>MATSSLAFPSLHNLNLDVPKTNPRRRATAVRLITASIKDSVPVPPLSATSADVAPTVSGNSTTNLPLRQVPGSYGIPFFQPLKDRF</sequence>
<dbReference type="Proteomes" id="UP001157418">
    <property type="component" value="Unassembled WGS sequence"/>
</dbReference>
<name>A0AAU9NYF9_9ASTR</name>
<organism evidence="2 3">
    <name type="scientific">Lactuca virosa</name>
    <dbReference type="NCBI Taxonomy" id="75947"/>
    <lineage>
        <taxon>Eukaryota</taxon>
        <taxon>Viridiplantae</taxon>
        <taxon>Streptophyta</taxon>
        <taxon>Embryophyta</taxon>
        <taxon>Tracheophyta</taxon>
        <taxon>Spermatophyta</taxon>
        <taxon>Magnoliopsida</taxon>
        <taxon>eudicotyledons</taxon>
        <taxon>Gunneridae</taxon>
        <taxon>Pentapetalae</taxon>
        <taxon>asterids</taxon>
        <taxon>campanulids</taxon>
        <taxon>Asterales</taxon>
        <taxon>Asteraceae</taxon>
        <taxon>Cichorioideae</taxon>
        <taxon>Cichorieae</taxon>
        <taxon>Lactucinae</taxon>
        <taxon>Lactuca</taxon>
    </lineage>
</organism>
<proteinExistence type="predicted"/>
<dbReference type="AlphaFoldDB" id="A0AAU9NYF9"/>
<evidence type="ECO:0000256" key="1">
    <source>
        <dbReference type="SAM" id="MobiDB-lite"/>
    </source>
</evidence>
<dbReference type="EMBL" id="CAKMRJ010005412">
    <property type="protein sequence ID" value="CAH1442779.1"/>
    <property type="molecule type" value="Genomic_DNA"/>
</dbReference>
<feature type="region of interest" description="Disordered" evidence="1">
    <location>
        <begin position="1"/>
        <end position="20"/>
    </location>
</feature>
<protein>
    <submittedName>
        <fullName evidence="2">Uncharacterized protein</fullName>
    </submittedName>
</protein>
<reference evidence="2 3" key="1">
    <citation type="submission" date="2022-01" db="EMBL/GenBank/DDBJ databases">
        <authorList>
            <person name="Xiong W."/>
            <person name="Schranz E."/>
        </authorList>
    </citation>
    <scope>NUCLEOTIDE SEQUENCE [LARGE SCALE GENOMIC DNA]</scope>
</reference>
<evidence type="ECO:0000313" key="2">
    <source>
        <dbReference type="EMBL" id="CAH1442779.1"/>
    </source>
</evidence>
<comment type="caution">
    <text evidence="2">The sequence shown here is derived from an EMBL/GenBank/DDBJ whole genome shotgun (WGS) entry which is preliminary data.</text>
</comment>